<dbReference type="CDD" id="cd01949">
    <property type="entry name" value="GGDEF"/>
    <property type="match status" value="1"/>
</dbReference>
<name>A0A1E5XUS1_9HYPH</name>
<feature type="transmembrane region" description="Helical" evidence="1">
    <location>
        <begin position="43"/>
        <end position="64"/>
    </location>
</feature>
<dbReference type="SUPFAM" id="SSF141868">
    <property type="entry name" value="EAL domain-like"/>
    <property type="match status" value="1"/>
</dbReference>
<dbReference type="Pfam" id="PF00990">
    <property type="entry name" value="GGDEF"/>
    <property type="match status" value="1"/>
</dbReference>
<dbReference type="SMART" id="SM00267">
    <property type="entry name" value="GGDEF"/>
    <property type="match status" value="1"/>
</dbReference>
<evidence type="ECO:0000313" key="4">
    <source>
        <dbReference type="EMBL" id="OEO32330.1"/>
    </source>
</evidence>
<feature type="domain" description="GGDEF" evidence="3">
    <location>
        <begin position="112"/>
        <end position="244"/>
    </location>
</feature>
<accession>A0A1E5XUS1</accession>
<dbReference type="InterPro" id="IPR000160">
    <property type="entry name" value="GGDEF_dom"/>
</dbReference>
<dbReference type="PROSITE" id="PS50883">
    <property type="entry name" value="EAL"/>
    <property type="match status" value="1"/>
</dbReference>
<organism evidence="4 5">
    <name type="scientific">Devosia insulae DS-56</name>
    <dbReference type="NCBI Taxonomy" id="1116389"/>
    <lineage>
        <taxon>Bacteria</taxon>
        <taxon>Pseudomonadati</taxon>
        <taxon>Pseudomonadota</taxon>
        <taxon>Alphaproteobacteria</taxon>
        <taxon>Hyphomicrobiales</taxon>
        <taxon>Devosiaceae</taxon>
        <taxon>Devosia</taxon>
    </lineage>
</organism>
<dbReference type="InterPro" id="IPR052155">
    <property type="entry name" value="Biofilm_reg_signaling"/>
</dbReference>
<dbReference type="Proteomes" id="UP000095463">
    <property type="component" value="Unassembled WGS sequence"/>
</dbReference>
<feature type="domain" description="EAL" evidence="2">
    <location>
        <begin position="253"/>
        <end position="499"/>
    </location>
</feature>
<protein>
    <recommendedName>
        <fullName evidence="6">Diguanylate cyclase</fullName>
    </recommendedName>
</protein>
<keyword evidence="1" id="KW-1133">Transmembrane helix</keyword>
<dbReference type="Gene3D" id="3.30.70.270">
    <property type="match status" value="1"/>
</dbReference>
<dbReference type="PANTHER" id="PTHR44757">
    <property type="entry name" value="DIGUANYLATE CYCLASE DGCP"/>
    <property type="match status" value="1"/>
</dbReference>
<reference evidence="4 5" key="1">
    <citation type="journal article" date="2015" name="Genome Announc.">
        <title>Genome Assemblies of Three Soil-Associated Devosia species: D. insulae, D. limi, and D. soli.</title>
        <authorList>
            <person name="Hassan Y.I."/>
            <person name="Lepp D."/>
            <person name="Zhou T."/>
        </authorList>
    </citation>
    <scope>NUCLEOTIDE SEQUENCE [LARGE SCALE GENOMIC DNA]</scope>
    <source>
        <strain evidence="4 5">DS-56</strain>
    </source>
</reference>
<dbReference type="RefSeq" id="WP_069908530.1">
    <property type="nucleotide sequence ID" value="NZ_LAJE02000075.1"/>
</dbReference>
<dbReference type="CDD" id="cd01948">
    <property type="entry name" value="EAL"/>
    <property type="match status" value="1"/>
</dbReference>
<dbReference type="EMBL" id="LAJE02000075">
    <property type="protein sequence ID" value="OEO32330.1"/>
    <property type="molecule type" value="Genomic_DNA"/>
</dbReference>
<evidence type="ECO:0000313" key="5">
    <source>
        <dbReference type="Proteomes" id="UP000095463"/>
    </source>
</evidence>
<dbReference type="InterPro" id="IPR035919">
    <property type="entry name" value="EAL_sf"/>
</dbReference>
<dbReference type="OrthoDB" id="9814202at2"/>
<dbReference type="SUPFAM" id="SSF55073">
    <property type="entry name" value="Nucleotide cyclase"/>
    <property type="match status" value="1"/>
</dbReference>
<keyword evidence="1" id="KW-0812">Transmembrane</keyword>
<dbReference type="AlphaFoldDB" id="A0A1E5XUS1"/>
<evidence type="ECO:0008006" key="6">
    <source>
        <dbReference type="Google" id="ProtNLM"/>
    </source>
</evidence>
<evidence type="ECO:0000259" key="3">
    <source>
        <dbReference type="PROSITE" id="PS50887"/>
    </source>
</evidence>
<proteinExistence type="predicted"/>
<dbReference type="SMART" id="SM00052">
    <property type="entry name" value="EAL"/>
    <property type="match status" value="1"/>
</dbReference>
<gene>
    <name evidence="4" type="ORF">VW23_012145</name>
</gene>
<feature type="transmembrane region" description="Helical" evidence="1">
    <location>
        <begin position="16"/>
        <end position="37"/>
    </location>
</feature>
<keyword evidence="1" id="KW-0472">Membrane</keyword>
<keyword evidence="5" id="KW-1185">Reference proteome</keyword>
<dbReference type="InterPro" id="IPR001633">
    <property type="entry name" value="EAL_dom"/>
</dbReference>
<dbReference type="PROSITE" id="PS50887">
    <property type="entry name" value="GGDEF"/>
    <property type="match status" value="1"/>
</dbReference>
<dbReference type="InterPro" id="IPR043128">
    <property type="entry name" value="Rev_trsase/Diguanyl_cyclase"/>
</dbReference>
<dbReference type="InterPro" id="IPR029787">
    <property type="entry name" value="Nucleotide_cyclase"/>
</dbReference>
<dbReference type="Gene3D" id="3.20.20.450">
    <property type="entry name" value="EAL domain"/>
    <property type="match status" value="1"/>
</dbReference>
<comment type="caution">
    <text evidence="4">The sequence shown here is derived from an EMBL/GenBank/DDBJ whole genome shotgun (WGS) entry which is preliminary data.</text>
</comment>
<dbReference type="PANTHER" id="PTHR44757:SF2">
    <property type="entry name" value="BIOFILM ARCHITECTURE MAINTENANCE PROTEIN MBAA"/>
    <property type="match status" value="1"/>
</dbReference>
<dbReference type="NCBIfam" id="TIGR00254">
    <property type="entry name" value="GGDEF"/>
    <property type="match status" value="1"/>
</dbReference>
<evidence type="ECO:0000256" key="1">
    <source>
        <dbReference type="SAM" id="Phobius"/>
    </source>
</evidence>
<dbReference type="Pfam" id="PF00563">
    <property type="entry name" value="EAL"/>
    <property type="match status" value="1"/>
</dbReference>
<sequence length="499" mass="54348">MQRQASLQHIIKTYRLVFAGVAALIGVTGAIALIGYFTDPRAIEMVVVRVLAGASLLLLLRWGYVRLKQELQSAADEQRQLLDLAYRDALTGAHTRSYFFSALKESLHGNDRPVAYMQIDMDKLKVLNDSHGHSAGDAALVHLVKTLKTLLPEALIGRLGGDEFGIALIGQDSRPALVRLGDQILATLGQPISIDGRPIRLSATIGVALWPQDAAEADELITKADLALYKGKKEGRAATVAFESELMADERHKRFVERDLRAAILLNELELHYQPIFAVDGTTLISHEALVRWQHPVRGQVPPGDFIGIAEQSDLIDKLGDWVLRRACADLAALGTPHVGINVSVVQLRRGDFAERFADILLEAGISGSQIVIEITESLPLKSGTVELSNIEALRALGVRVAIDDFGSGFASLEYLRGFPFDIIKIDRSYVANLPDSLIDGLIVSSIAKIAQSLEVEVIAEGVETAEQLEFLRHAGVTALQGYLLARPEPLRSRFASAA</sequence>
<evidence type="ECO:0000259" key="2">
    <source>
        <dbReference type="PROSITE" id="PS50883"/>
    </source>
</evidence>